<evidence type="ECO:0000313" key="1">
    <source>
        <dbReference type="EMBL" id="GCD63972.1"/>
    </source>
</evidence>
<keyword evidence="2" id="KW-1185">Reference proteome</keyword>
<dbReference type="Proteomes" id="UP000287385">
    <property type="component" value="Unassembled WGS sequence"/>
</dbReference>
<reference evidence="1 2" key="1">
    <citation type="submission" date="2016-06" db="EMBL/GenBank/DDBJ databases">
        <title>Acetobacter pasteurianus NBRC 3278 whole genome sequencing project.</title>
        <authorList>
            <person name="Matsutani M."/>
            <person name="Shiwa Y."/>
            <person name="Okamoto-Kainuma A."/>
            <person name="Ishikawa M."/>
            <person name="Koizumi Y."/>
            <person name="Yoshikawa H."/>
            <person name="Yakushi T."/>
            <person name="Matsushita K."/>
        </authorList>
    </citation>
    <scope>NUCLEOTIDE SEQUENCE [LARGE SCALE GENOMIC DNA]</scope>
    <source>
        <strain evidence="1 2">NBRC 3278</strain>
    </source>
</reference>
<protein>
    <submittedName>
        <fullName evidence="1">Uncharacterized protein</fullName>
    </submittedName>
</protein>
<accession>A0A401X7S7</accession>
<name>A0A401X7S7_ACEPA</name>
<organism evidence="1 2">
    <name type="scientific">Acetobacter pasteurianus NBRC 3278</name>
    <dbReference type="NCBI Taxonomy" id="1226660"/>
    <lineage>
        <taxon>Bacteria</taxon>
        <taxon>Pseudomonadati</taxon>
        <taxon>Pseudomonadota</taxon>
        <taxon>Alphaproteobacteria</taxon>
        <taxon>Acetobacterales</taxon>
        <taxon>Acetobacteraceae</taxon>
        <taxon>Acetobacter</taxon>
    </lineage>
</organism>
<evidence type="ECO:0000313" key="2">
    <source>
        <dbReference type="Proteomes" id="UP000287385"/>
    </source>
</evidence>
<gene>
    <name evidence="1" type="ORF">NBRC3278_3065</name>
</gene>
<proteinExistence type="predicted"/>
<comment type="caution">
    <text evidence="1">The sequence shown here is derived from an EMBL/GenBank/DDBJ whole genome shotgun (WGS) entry which is preliminary data.</text>
</comment>
<dbReference type="AlphaFoldDB" id="A0A401X7S7"/>
<dbReference type="EMBL" id="BDEV01000138">
    <property type="protein sequence ID" value="GCD63972.1"/>
    <property type="molecule type" value="Genomic_DNA"/>
</dbReference>
<sequence>MVFIRHEARCGFDFRPGEVEVKGSLSALILNHVVYQTHRSVTPKIILCHSVFAFSSIFRVRPYALLNQQATREDIWN</sequence>